<dbReference type="EMBL" id="JBHLZP010000035">
    <property type="protein sequence ID" value="MFB9832019.1"/>
    <property type="molecule type" value="Genomic_DNA"/>
</dbReference>
<organism evidence="2 3">
    <name type="scientific">Actinoallomurus acaciae</name>
    <dbReference type="NCBI Taxonomy" id="502577"/>
    <lineage>
        <taxon>Bacteria</taxon>
        <taxon>Bacillati</taxon>
        <taxon>Actinomycetota</taxon>
        <taxon>Actinomycetes</taxon>
        <taxon>Streptosporangiales</taxon>
        <taxon>Thermomonosporaceae</taxon>
        <taxon>Actinoallomurus</taxon>
    </lineage>
</organism>
<dbReference type="RefSeq" id="WP_378197261.1">
    <property type="nucleotide sequence ID" value="NZ_JBHLZP010000035.1"/>
</dbReference>
<feature type="domain" description="Carbohydrate kinase PfkB" evidence="1">
    <location>
        <begin position="32"/>
        <end position="105"/>
    </location>
</feature>
<feature type="non-terminal residue" evidence="2">
    <location>
        <position position="124"/>
    </location>
</feature>
<reference evidence="2 3" key="1">
    <citation type="submission" date="2024-09" db="EMBL/GenBank/DDBJ databases">
        <authorList>
            <person name="Sun Q."/>
            <person name="Mori K."/>
        </authorList>
    </citation>
    <scope>NUCLEOTIDE SEQUENCE [LARGE SCALE GENOMIC DNA]</scope>
    <source>
        <strain evidence="2 3">TBRC 0563</strain>
    </source>
</reference>
<comment type="caution">
    <text evidence="2">The sequence shown here is derived from an EMBL/GenBank/DDBJ whole genome shotgun (WGS) entry which is preliminary data.</text>
</comment>
<dbReference type="GO" id="GO:0016301">
    <property type="term" value="F:kinase activity"/>
    <property type="evidence" value="ECO:0007669"/>
    <property type="project" value="UniProtKB-KW"/>
</dbReference>
<dbReference type="SUPFAM" id="SSF53613">
    <property type="entry name" value="Ribokinase-like"/>
    <property type="match status" value="1"/>
</dbReference>
<keyword evidence="3" id="KW-1185">Reference proteome</keyword>
<proteinExistence type="predicted"/>
<dbReference type="Proteomes" id="UP001589627">
    <property type="component" value="Unassembled WGS sequence"/>
</dbReference>
<protein>
    <submittedName>
        <fullName evidence="2">Carbohydrate kinase family protein</fullName>
        <ecNumber evidence="2">2.7.1.-</ecNumber>
    </submittedName>
</protein>
<accession>A0ABV5YAG4</accession>
<dbReference type="InterPro" id="IPR011611">
    <property type="entry name" value="PfkB_dom"/>
</dbReference>
<keyword evidence="2" id="KW-0808">Transferase</keyword>
<dbReference type="Pfam" id="PF00294">
    <property type="entry name" value="PfkB"/>
    <property type="match status" value="1"/>
</dbReference>
<keyword evidence="2" id="KW-0418">Kinase</keyword>
<gene>
    <name evidence="2" type="ORF">ACFFNX_07440</name>
</gene>
<evidence type="ECO:0000313" key="3">
    <source>
        <dbReference type="Proteomes" id="UP001589627"/>
    </source>
</evidence>
<evidence type="ECO:0000313" key="2">
    <source>
        <dbReference type="EMBL" id="MFB9832019.1"/>
    </source>
</evidence>
<sequence>MLLIVGEAIVAYQRDLGAGGTDTGQAFTGPWASGSPAIAAYVAARLGVDTRFVGGVGADEGGQVMRRAFERAGVGLEGLRVVPGLRTAVARITYRGGAHREFDFDVRGTAAGAVREADLSTLPE</sequence>
<name>A0ABV5YAG4_9ACTN</name>
<dbReference type="InterPro" id="IPR029056">
    <property type="entry name" value="Ribokinase-like"/>
</dbReference>
<evidence type="ECO:0000259" key="1">
    <source>
        <dbReference type="Pfam" id="PF00294"/>
    </source>
</evidence>
<dbReference type="Gene3D" id="3.40.1190.20">
    <property type="match status" value="1"/>
</dbReference>
<dbReference type="EC" id="2.7.1.-" evidence="2"/>